<dbReference type="GO" id="GO:0042392">
    <property type="term" value="F:sphingosine-1-phosphate phosphatase activity"/>
    <property type="evidence" value="ECO:0007669"/>
    <property type="project" value="TreeGrafter"/>
</dbReference>
<comment type="similarity">
    <text evidence="7">Belongs to the type 2 lipid phosphate phosphatase family.</text>
</comment>
<evidence type="ECO:0000259" key="10">
    <source>
        <dbReference type="SMART" id="SM00014"/>
    </source>
</evidence>
<evidence type="ECO:0000256" key="5">
    <source>
        <dbReference type="ARBA" id="ARBA00022989"/>
    </source>
</evidence>
<dbReference type="InterPro" id="IPR000326">
    <property type="entry name" value="PAP2/HPO"/>
</dbReference>
<dbReference type="EMBL" id="CR382136">
    <property type="protein sequence ID" value="CAG87312.2"/>
    <property type="molecule type" value="Genomic_DNA"/>
</dbReference>
<dbReference type="Proteomes" id="UP000000599">
    <property type="component" value="Chromosome D"/>
</dbReference>
<reference evidence="11 12" key="1">
    <citation type="journal article" date="2004" name="Nature">
        <title>Genome evolution in yeasts.</title>
        <authorList>
            <consortium name="Genolevures"/>
            <person name="Dujon B."/>
            <person name="Sherman D."/>
            <person name="Fischer G."/>
            <person name="Durrens P."/>
            <person name="Casaregola S."/>
            <person name="Lafontaine I."/>
            <person name="de Montigny J."/>
            <person name="Marck C."/>
            <person name="Neuveglise C."/>
            <person name="Talla E."/>
            <person name="Goffard N."/>
            <person name="Frangeul L."/>
            <person name="Aigle M."/>
            <person name="Anthouard V."/>
            <person name="Babour A."/>
            <person name="Barbe V."/>
            <person name="Barnay S."/>
            <person name="Blanchin S."/>
            <person name="Beckerich J.M."/>
            <person name="Beyne E."/>
            <person name="Bleykasten C."/>
            <person name="Boisrame A."/>
            <person name="Boyer J."/>
            <person name="Cattolico L."/>
            <person name="Confanioleri F."/>
            <person name="de Daruvar A."/>
            <person name="Despons L."/>
            <person name="Fabre E."/>
            <person name="Fairhead C."/>
            <person name="Ferry-Dumazet H."/>
            <person name="Groppi A."/>
            <person name="Hantraye F."/>
            <person name="Hennequin C."/>
            <person name="Jauniaux N."/>
            <person name="Joyet P."/>
            <person name="Kachouri R."/>
            <person name="Kerrest A."/>
            <person name="Koszul R."/>
            <person name="Lemaire M."/>
            <person name="Lesur I."/>
            <person name="Ma L."/>
            <person name="Muller H."/>
            <person name="Nicaud J.M."/>
            <person name="Nikolski M."/>
            <person name="Oztas S."/>
            <person name="Ozier-Kalogeropoulos O."/>
            <person name="Pellenz S."/>
            <person name="Potier S."/>
            <person name="Richard G.F."/>
            <person name="Straub M.L."/>
            <person name="Suleau A."/>
            <person name="Swennene D."/>
            <person name="Tekaia F."/>
            <person name="Wesolowski-Louvel M."/>
            <person name="Westhof E."/>
            <person name="Wirth B."/>
            <person name="Zeniou-Meyer M."/>
            <person name="Zivanovic I."/>
            <person name="Bolotin-Fukuhara M."/>
            <person name="Thierry A."/>
            <person name="Bouchier C."/>
            <person name="Caudron B."/>
            <person name="Scarpelli C."/>
            <person name="Gaillardin C."/>
            <person name="Weissenbach J."/>
            <person name="Wincker P."/>
            <person name="Souciet J.L."/>
        </authorList>
    </citation>
    <scope>NUCLEOTIDE SEQUENCE [LARGE SCALE GENOMIC DNA]</scope>
    <source>
        <strain evidence="12">ATCC 36239 / CBS 767 / BCRC 21394 / JCM 1990 / NBRC 0083 / IGC 2968</strain>
    </source>
</reference>
<keyword evidence="3" id="KW-0378">Hydrolase</keyword>
<dbReference type="GeneID" id="2901008"/>
<dbReference type="KEGG" id="dha:DEHA2D15158g"/>
<feature type="transmembrane region" description="Helical" evidence="9">
    <location>
        <begin position="223"/>
        <end position="243"/>
    </location>
</feature>
<feature type="transmembrane region" description="Helical" evidence="9">
    <location>
        <begin position="470"/>
        <end position="489"/>
    </location>
</feature>
<dbReference type="Pfam" id="PF01569">
    <property type="entry name" value="PAP2"/>
    <property type="match status" value="1"/>
</dbReference>
<evidence type="ECO:0000256" key="2">
    <source>
        <dbReference type="ARBA" id="ARBA00022692"/>
    </source>
</evidence>
<feature type="domain" description="Phosphatidic acid phosphatase type 2/haloperoxidase" evidence="10">
    <location>
        <begin position="120"/>
        <end position="241"/>
    </location>
</feature>
<organism evidence="11 12">
    <name type="scientific">Debaryomyces hansenii (strain ATCC 36239 / CBS 767 / BCRC 21394 / JCM 1990 / NBRC 0083 / IGC 2968)</name>
    <name type="common">Yeast</name>
    <name type="synonym">Torulaspora hansenii</name>
    <dbReference type="NCBI Taxonomy" id="284592"/>
    <lineage>
        <taxon>Eukaryota</taxon>
        <taxon>Fungi</taxon>
        <taxon>Dikarya</taxon>
        <taxon>Ascomycota</taxon>
        <taxon>Saccharomycotina</taxon>
        <taxon>Pichiomycetes</taxon>
        <taxon>Debaryomycetaceae</taxon>
        <taxon>Debaryomyces</taxon>
    </lineage>
</organism>
<evidence type="ECO:0000256" key="9">
    <source>
        <dbReference type="SAM" id="Phobius"/>
    </source>
</evidence>
<dbReference type="OMA" id="GRWEYPY"/>
<dbReference type="InParanoid" id="Q6BRM9"/>
<name>Q6BRM9_DEBHA</name>
<comment type="subcellular location">
    <subcellularLocation>
        <location evidence="1">Endoplasmic reticulum membrane</location>
        <topology evidence="1">Multi-pass membrane protein</topology>
    </subcellularLocation>
</comment>
<accession>Q6BRM9</accession>
<evidence type="ECO:0000313" key="12">
    <source>
        <dbReference type="Proteomes" id="UP000000599"/>
    </source>
</evidence>
<feature type="transmembrane region" description="Helical" evidence="9">
    <location>
        <begin position="293"/>
        <end position="316"/>
    </location>
</feature>
<feature type="transmembrane region" description="Helical" evidence="9">
    <location>
        <begin position="336"/>
        <end position="354"/>
    </location>
</feature>
<keyword evidence="6 9" id="KW-0472">Membrane</keyword>
<dbReference type="Gene3D" id="1.20.144.10">
    <property type="entry name" value="Phosphatidic acid phosphatase type 2/haloperoxidase"/>
    <property type="match status" value="1"/>
</dbReference>
<evidence type="ECO:0000313" key="11">
    <source>
        <dbReference type="EMBL" id="CAG87312.2"/>
    </source>
</evidence>
<keyword evidence="2 9" id="KW-0812">Transmembrane</keyword>
<dbReference type="eggNOG" id="KOG2822">
    <property type="taxonomic scope" value="Eukaryota"/>
</dbReference>
<dbReference type="AlphaFoldDB" id="Q6BRM9"/>
<feature type="compositionally biased region" description="Polar residues" evidence="8">
    <location>
        <begin position="35"/>
        <end position="45"/>
    </location>
</feature>
<sequence>MSSIPDNLGPTKRSTTSTSTSTSPNSTENELSTSHSNHLNDAGNKSNDHYKSKLSPLRYKLRALCLPIIRKETEILANMQKKVRHPILDFYFAWTANLASHTFYVLMLPLPIWFGASTLSRDLLAVLGLGIFITGNLKDFLCLPRPRSPPLHRITMSSYTTQEYGFPSSHSANATAVTLVLLAKLFEFQDTLEPLTKVSIFCFLIIYYFSLIFGRLYCGMHGFFDVFTGSVIGFLLFLFRFFFGKQWDQWLLATHNESAMGLIFTPLSIIAGYVLLIHFHVEPVDDCPCFDDSVAFIGVLIGIDISHWLLNITNYLTYKNPFEEPIIVRYDFDEFGLVKSIIRVVMGVTFVVIWKTISKPVIFTVLPPIYKFIGVYLPRKNYQPTAFSKKTTRQIRSQSLSNMEGSQSIGDINTFIKGVTDHNQIDEVGPENDIDYYEMLDYEKKLGHENSSKTVQPISGVFKSRYDVEIVGRLIIYAGVSTTAVWGFAFGTELFGLN</sequence>
<keyword evidence="12" id="KW-1185">Reference proteome</keyword>
<dbReference type="GO" id="GO:0006629">
    <property type="term" value="P:lipid metabolic process"/>
    <property type="evidence" value="ECO:0007669"/>
    <property type="project" value="UniProtKB-ARBA"/>
</dbReference>
<dbReference type="GO" id="GO:0005789">
    <property type="term" value="C:endoplasmic reticulum membrane"/>
    <property type="evidence" value="ECO:0007669"/>
    <property type="project" value="UniProtKB-SubCell"/>
</dbReference>
<evidence type="ECO:0000256" key="3">
    <source>
        <dbReference type="ARBA" id="ARBA00022801"/>
    </source>
</evidence>
<feature type="region of interest" description="Disordered" evidence="8">
    <location>
        <begin position="1"/>
        <end position="49"/>
    </location>
</feature>
<proteinExistence type="inferred from homology"/>
<dbReference type="SMART" id="SM00014">
    <property type="entry name" value="acidPPc"/>
    <property type="match status" value="1"/>
</dbReference>
<dbReference type="HOGENOM" id="CLU_019266_0_0_1"/>
<dbReference type="RefSeq" id="XP_459141.2">
    <property type="nucleotide sequence ID" value="XM_459141.1"/>
</dbReference>
<feature type="transmembrane region" description="Helical" evidence="9">
    <location>
        <begin position="263"/>
        <end position="281"/>
    </location>
</feature>
<dbReference type="OrthoDB" id="301434at2759"/>
<dbReference type="FunCoup" id="Q6BRM9">
    <property type="interactions" value="392"/>
</dbReference>
<feature type="transmembrane region" description="Helical" evidence="9">
    <location>
        <begin position="198"/>
        <end position="216"/>
    </location>
</feature>
<evidence type="ECO:0000256" key="6">
    <source>
        <dbReference type="ARBA" id="ARBA00023136"/>
    </source>
</evidence>
<protein>
    <submittedName>
        <fullName evidence="11">DEHA2D15158p</fullName>
    </submittedName>
</protein>
<gene>
    <name evidence="11" type="ordered locus">DEHA2D15158g</name>
</gene>
<evidence type="ECO:0000256" key="7">
    <source>
        <dbReference type="ARBA" id="ARBA00038324"/>
    </source>
</evidence>
<dbReference type="SUPFAM" id="SSF48317">
    <property type="entry name" value="Acid phosphatase/Vanadium-dependent haloperoxidase"/>
    <property type="match status" value="1"/>
</dbReference>
<dbReference type="VEuPathDB" id="FungiDB:DEHA2D15158g"/>
<evidence type="ECO:0000256" key="4">
    <source>
        <dbReference type="ARBA" id="ARBA00022824"/>
    </source>
</evidence>
<evidence type="ECO:0000256" key="1">
    <source>
        <dbReference type="ARBA" id="ARBA00004477"/>
    </source>
</evidence>
<keyword evidence="4" id="KW-0256">Endoplasmic reticulum</keyword>
<feature type="transmembrane region" description="Helical" evidence="9">
    <location>
        <begin position="90"/>
        <end position="112"/>
    </location>
</feature>
<evidence type="ECO:0000256" key="8">
    <source>
        <dbReference type="SAM" id="MobiDB-lite"/>
    </source>
</evidence>
<dbReference type="STRING" id="284592.Q6BRM9"/>
<dbReference type="CDD" id="cd03388">
    <property type="entry name" value="PAP2_SPPase1"/>
    <property type="match status" value="1"/>
</dbReference>
<dbReference type="PANTHER" id="PTHR14969">
    <property type="entry name" value="SPHINGOSINE-1-PHOSPHATE PHOSPHOHYDROLASE"/>
    <property type="match status" value="1"/>
</dbReference>
<keyword evidence="5 9" id="KW-1133">Transmembrane helix</keyword>
<feature type="compositionally biased region" description="Low complexity" evidence="8">
    <location>
        <begin position="14"/>
        <end position="34"/>
    </location>
</feature>
<dbReference type="InterPro" id="IPR036938">
    <property type="entry name" value="PAP2/HPO_sf"/>
</dbReference>
<dbReference type="PANTHER" id="PTHR14969:SF28">
    <property type="entry name" value="DIHYDROSPHINGOSINE 1-PHOSPHATE PHOSPHATASE LCB3-RELATED"/>
    <property type="match status" value="1"/>
</dbReference>